<evidence type="ECO:0000313" key="5">
    <source>
        <dbReference type="EMBL" id="TWI82466.1"/>
    </source>
</evidence>
<dbReference type="OrthoDB" id="9793451at2"/>
<feature type="domain" description="HTH araC/xylS-type" evidence="4">
    <location>
        <begin position="193"/>
        <end position="297"/>
    </location>
</feature>
<dbReference type="PANTHER" id="PTHR43280">
    <property type="entry name" value="ARAC-FAMILY TRANSCRIPTIONAL REGULATOR"/>
    <property type="match status" value="1"/>
</dbReference>
<evidence type="ECO:0000256" key="1">
    <source>
        <dbReference type="ARBA" id="ARBA00023015"/>
    </source>
</evidence>
<dbReference type="PANTHER" id="PTHR43280:SF32">
    <property type="entry name" value="TRANSCRIPTIONAL REGULATORY PROTEIN"/>
    <property type="match status" value="1"/>
</dbReference>
<keyword evidence="2 5" id="KW-0238">DNA-binding</keyword>
<dbReference type="AlphaFoldDB" id="A0A562SP49"/>
<protein>
    <submittedName>
        <fullName evidence="5">AraC-like DNA-binding protein</fullName>
    </submittedName>
</protein>
<name>A0A562SP49_CHIJA</name>
<dbReference type="GO" id="GO:0003700">
    <property type="term" value="F:DNA-binding transcription factor activity"/>
    <property type="evidence" value="ECO:0007669"/>
    <property type="project" value="InterPro"/>
</dbReference>
<dbReference type="GO" id="GO:0043565">
    <property type="term" value="F:sequence-specific DNA binding"/>
    <property type="evidence" value="ECO:0007669"/>
    <property type="project" value="InterPro"/>
</dbReference>
<dbReference type="SUPFAM" id="SSF46689">
    <property type="entry name" value="Homeodomain-like"/>
    <property type="match status" value="1"/>
</dbReference>
<accession>A0A562SP49</accession>
<dbReference type="InterPro" id="IPR018060">
    <property type="entry name" value="HTH_AraC"/>
</dbReference>
<keyword evidence="1" id="KW-0805">Transcription regulation</keyword>
<organism evidence="5 6">
    <name type="scientific">Chitinophaga japonensis</name>
    <name type="common">Flexibacter japonensis</name>
    <dbReference type="NCBI Taxonomy" id="104662"/>
    <lineage>
        <taxon>Bacteria</taxon>
        <taxon>Pseudomonadati</taxon>
        <taxon>Bacteroidota</taxon>
        <taxon>Chitinophagia</taxon>
        <taxon>Chitinophagales</taxon>
        <taxon>Chitinophagaceae</taxon>
        <taxon>Chitinophaga</taxon>
    </lineage>
</organism>
<evidence type="ECO:0000259" key="4">
    <source>
        <dbReference type="PROSITE" id="PS01124"/>
    </source>
</evidence>
<dbReference type="InterPro" id="IPR009057">
    <property type="entry name" value="Homeodomain-like_sf"/>
</dbReference>
<reference evidence="5 6" key="1">
    <citation type="journal article" date="2013" name="Stand. Genomic Sci.">
        <title>Genomic Encyclopedia of Type Strains, Phase I: The one thousand microbial genomes (KMG-I) project.</title>
        <authorList>
            <person name="Kyrpides N.C."/>
            <person name="Woyke T."/>
            <person name="Eisen J.A."/>
            <person name="Garrity G."/>
            <person name="Lilburn T.G."/>
            <person name="Beck B.J."/>
            <person name="Whitman W.B."/>
            <person name="Hugenholtz P."/>
            <person name="Klenk H.P."/>
        </authorList>
    </citation>
    <scope>NUCLEOTIDE SEQUENCE [LARGE SCALE GENOMIC DNA]</scope>
    <source>
        <strain evidence="5 6">DSM 13484</strain>
    </source>
</reference>
<evidence type="ECO:0000256" key="3">
    <source>
        <dbReference type="ARBA" id="ARBA00023163"/>
    </source>
</evidence>
<dbReference type="Proteomes" id="UP000316778">
    <property type="component" value="Unassembled WGS sequence"/>
</dbReference>
<keyword evidence="3" id="KW-0804">Transcription</keyword>
<sequence length="300" mass="35529">MHLVRSIQEYCRHINIPPPRHPHYDIRRFEDNMKTVHTVVAPFRHECYAIALRVAGSNRQVNGALLHGNIFFNSPYQVISWDILPDWKGFYILFDTDFVNGNPLWQHFLADFPFCRTDKAIPFNVPPDLLAYLQVLFEKIYTEYHSSHPDNFQLIYAYTHLLLLYVKRFFEAHAFTGEDLQQHNRNADIQLLSRFQTLIEYSFFHTPQDAALHSPAYYAQQLHVHPNYLNAVIKRITGKTARQLVHQHLLLLSRQMLAQTDKSIKEIAFLLAFREATHFSAFFRKYMQQTPAQYREQHQQ</sequence>
<dbReference type="SMART" id="SM00342">
    <property type="entry name" value="HTH_ARAC"/>
    <property type="match status" value="1"/>
</dbReference>
<dbReference type="Pfam" id="PF12833">
    <property type="entry name" value="HTH_18"/>
    <property type="match status" value="1"/>
</dbReference>
<proteinExistence type="predicted"/>
<dbReference type="RefSeq" id="WP_145718582.1">
    <property type="nucleotide sequence ID" value="NZ_BAAAFY010000006.1"/>
</dbReference>
<dbReference type="EMBL" id="VLLG01000006">
    <property type="protein sequence ID" value="TWI82466.1"/>
    <property type="molecule type" value="Genomic_DNA"/>
</dbReference>
<evidence type="ECO:0000313" key="6">
    <source>
        <dbReference type="Proteomes" id="UP000316778"/>
    </source>
</evidence>
<dbReference type="Gene3D" id="1.10.10.60">
    <property type="entry name" value="Homeodomain-like"/>
    <property type="match status" value="1"/>
</dbReference>
<gene>
    <name evidence="5" type="ORF">LX66_5039</name>
</gene>
<dbReference type="PROSITE" id="PS01124">
    <property type="entry name" value="HTH_ARAC_FAMILY_2"/>
    <property type="match status" value="1"/>
</dbReference>
<keyword evidence="6" id="KW-1185">Reference proteome</keyword>
<evidence type="ECO:0000256" key="2">
    <source>
        <dbReference type="ARBA" id="ARBA00023125"/>
    </source>
</evidence>
<comment type="caution">
    <text evidence="5">The sequence shown here is derived from an EMBL/GenBank/DDBJ whole genome shotgun (WGS) entry which is preliminary data.</text>
</comment>